<accession>A0AAJ0CJS6</accession>
<name>A0AAJ0CJS6_9HYPO</name>
<dbReference type="Proteomes" id="UP001251528">
    <property type="component" value="Unassembled WGS sequence"/>
</dbReference>
<dbReference type="SUPFAM" id="SSF141086">
    <property type="entry name" value="Agglutinin HPA-like"/>
    <property type="match status" value="1"/>
</dbReference>
<evidence type="ECO:0000313" key="3">
    <source>
        <dbReference type="Proteomes" id="UP001251528"/>
    </source>
</evidence>
<gene>
    <name evidence="2" type="ORF">QQS21_007951</name>
</gene>
<sequence>METWVSSHGSAGTVLGQQSYFIHTLNETGSTIRPTQQAQLKCSVIFPLPTPPPHASHFTVIAVDFTAHDTLIDGVKLMSGNEVVYSKIWLQKNQSFRLKLPDGLRPSPDPMGLGLVVDILFDTVNSKLDIQSAGLKIAVIAPEQVKTLGFDSGTWSTEQVRLWTAPQAHTNGQIKFNTKFSTAPVVSVSAMAVDLSGSGLRFKVYATNVDNVGFTVHADTWGDTSLYSCVVSWVAIGS</sequence>
<protein>
    <recommendedName>
        <fullName evidence="1">H-type lectin domain-containing protein</fullName>
    </recommendedName>
</protein>
<proteinExistence type="predicted"/>
<reference evidence="2" key="1">
    <citation type="submission" date="2023-06" db="EMBL/GenBank/DDBJ databases">
        <title>Conoideocrella luteorostrata (Hypocreales: Clavicipitaceae), a potential biocontrol fungus for elongate hemlock scale in United States Christmas tree production areas.</title>
        <authorList>
            <person name="Barrett H."/>
            <person name="Lovett B."/>
            <person name="Macias A.M."/>
            <person name="Stajich J.E."/>
            <person name="Kasson M.T."/>
        </authorList>
    </citation>
    <scope>NUCLEOTIDE SEQUENCE</scope>
    <source>
        <strain evidence="2">ARSEF 14590</strain>
    </source>
</reference>
<evidence type="ECO:0000259" key="1">
    <source>
        <dbReference type="Pfam" id="PF09458"/>
    </source>
</evidence>
<dbReference type="Gene3D" id="2.60.40.2080">
    <property type="match status" value="1"/>
</dbReference>
<dbReference type="InterPro" id="IPR019019">
    <property type="entry name" value="H-type_lectin_domain"/>
</dbReference>
<dbReference type="AlphaFoldDB" id="A0AAJ0CJS6"/>
<dbReference type="EMBL" id="JASWJB010000172">
    <property type="protein sequence ID" value="KAK2594350.1"/>
    <property type="molecule type" value="Genomic_DNA"/>
</dbReference>
<dbReference type="Pfam" id="PF09458">
    <property type="entry name" value="H_lectin"/>
    <property type="match status" value="1"/>
</dbReference>
<dbReference type="GO" id="GO:0007155">
    <property type="term" value="P:cell adhesion"/>
    <property type="evidence" value="ECO:0007669"/>
    <property type="project" value="InterPro"/>
</dbReference>
<comment type="caution">
    <text evidence="2">The sequence shown here is derived from an EMBL/GenBank/DDBJ whole genome shotgun (WGS) entry which is preliminary data.</text>
</comment>
<dbReference type="InterPro" id="IPR037221">
    <property type="entry name" value="H-type_lectin_dom_sf"/>
</dbReference>
<organism evidence="2 3">
    <name type="scientific">Conoideocrella luteorostrata</name>
    <dbReference type="NCBI Taxonomy" id="1105319"/>
    <lineage>
        <taxon>Eukaryota</taxon>
        <taxon>Fungi</taxon>
        <taxon>Dikarya</taxon>
        <taxon>Ascomycota</taxon>
        <taxon>Pezizomycotina</taxon>
        <taxon>Sordariomycetes</taxon>
        <taxon>Hypocreomycetidae</taxon>
        <taxon>Hypocreales</taxon>
        <taxon>Clavicipitaceae</taxon>
        <taxon>Conoideocrella</taxon>
    </lineage>
</organism>
<dbReference type="GO" id="GO:0030246">
    <property type="term" value="F:carbohydrate binding"/>
    <property type="evidence" value="ECO:0007669"/>
    <property type="project" value="InterPro"/>
</dbReference>
<evidence type="ECO:0000313" key="2">
    <source>
        <dbReference type="EMBL" id="KAK2594350.1"/>
    </source>
</evidence>
<keyword evidence="3" id="KW-1185">Reference proteome</keyword>
<feature type="domain" description="H-type lectin" evidence="1">
    <location>
        <begin position="173"/>
        <end position="236"/>
    </location>
</feature>